<evidence type="ECO:0000259" key="1">
    <source>
        <dbReference type="Pfam" id="PF12937"/>
    </source>
</evidence>
<dbReference type="InterPro" id="IPR001810">
    <property type="entry name" value="F-box_dom"/>
</dbReference>
<dbReference type="CDD" id="cd09917">
    <property type="entry name" value="F-box_SF"/>
    <property type="match status" value="1"/>
</dbReference>
<organism evidence="2 3">
    <name type="scientific">Penicillium ucsense</name>
    <dbReference type="NCBI Taxonomy" id="2839758"/>
    <lineage>
        <taxon>Eukaryota</taxon>
        <taxon>Fungi</taxon>
        <taxon>Dikarya</taxon>
        <taxon>Ascomycota</taxon>
        <taxon>Pezizomycotina</taxon>
        <taxon>Eurotiomycetes</taxon>
        <taxon>Eurotiomycetidae</taxon>
        <taxon>Eurotiales</taxon>
        <taxon>Aspergillaceae</taxon>
        <taxon>Penicillium</taxon>
    </lineage>
</organism>
<accession>A0A8J8W2L0</accession>
<evidence type="ECO:0000313" key="2">
    <source>
        <dbReference type="EMBL" id="KAF7716343.1"/>
    </source>
</evidence>
<sequence length="251" mass="28438">MNQSVSHPNNRVFGNSELLTSILYHLPQGDLLRLQRVSHSWLSLIRTSPALWPITFDPPGTFRSTAAGDPRLNDFIISRLRWSPAIETSQLNTMEYQSVRADPVLQAVANEGASWRTQYLTWPPVSRISVVHGTISQEEPGLPELIIVSRLSDSADNQNVNEVASPDPDMDDEEPPLVLYIEDFPHNANQACRGIKVMDLIHGLRLHYVHNDFCLEHYLRPDFEAPEAGELIMSLQIDRHKLFLNVTVLNM</sequence>
<dbReference type="AlphaFoldDB" id="A0A8J8W2L0"/>
<gene>
    <name evidence="2" type="ORF">PECM_005765</name>
</gene>
<keyword evidence="3" id="KW-1185">Reference proteome</keyword>
<dbReference type="EMBL" id="WIWV01000042">
    <property type="protein sequence ID" value="KAF7716343.1"/>
    <property type="molecule type" value="Genomic_DNA"/>
</dbReference>
<dbReference type="Proteomes" id="UP000631181">
    <property type="component" value="Unassembled WGS sequence"/>
</dbReference>
<dbReference type="SUPFAM" id="SSF81383">
    <property type="entry name" value="F-box domain"/>
    <property type="match status" value="1"/>
</dbReference>
<dbReference type="Gene3D" id="1.20.1280.50">
    <property type="match status" value="1"/>
</dbReference>
<dbReference type="InterPro" id="IPR036047">
    <property type="entry name" value="F-box-like_dom_sf"/>
</dbReference>
<name>A0A8J8W2L0_9EURO</name>
<reference evidence="2" key="1">
    <citation type="journal article" date="2020" name="Front. Microbiol.">
        <title>Gene regulatory networks of Penicillium echinulatum 2HH and Penicillium oxalicum 114-2 inferred by a computational biology approach.</title>
        <authorList>
            <person name="Lenz A.R."/>
            <person name="Galan-Vasquez E."/>
            <person name="Balbinot E."/>
            <person name="De Abreu F.P."/>
            <person name="De Oliveira N.S."/>
            <person name="Da Rosa L.O."/>
            <person name="De Avila E Silva S."/>
            <person name="Camassola M."/>
            <person name="Dillon A.J.P."/>
            <person name="Perez-Rueda E."/>
        </authorList>
    </citation>
    <scope>NUCLEOTIDE SEQUENCE</scope>
    <source>
        <strain evidence="2">S1M29</strain>
    </source>
</reference>
<evidence type="ECO:0000313" key="3">
    <source>
        <dbReference type="Proteomes" id="UP000631181"/>
    </source>
</evidence>
<comment type="caution">
    <text evidence="2">The sequence shown here is derived from an EMBL/GenBank/DDBJ whole genome shotgun (WGS) entry which is preliminary data.</text>
</comment>
<dbReference type="OrthoDB" id="3800738at2759"/>
<feature type="domain" description="F-box" evidence="1">
    <location>
        <begin position="17"/>
        <end position="52"/>
    </location>
</feature>
<protein>
    <recommendedName>
        <fullName evidence="1">F-box domain-containing protein</fullName>
    </recommendedName>
</protein>
<proteinExistence type="predicted"/>
<dbReference type="Pfam" id="PF12937">
    <property type="entry name" value="F-box-like"/>
    <property type="match status" value="1"/>
</dbReference>